<evidence type="ECO:0000313" key="3">
    <source>
        <dbReference type="Proteomes" id="UP000652681"/>
    </source>
</evidence>
<dbReference type="InterPro" id="IPR050447">
    <property type="entry name" value="Erg6_SMT_methyltransf"/>
</dbReference>
<sequence>MLKKITNYLTPKKVEDYYDAWTANYLTGFGLIFQSKVAENDDQLIQYYAGQMGIQDGLTILDAGCGVCGVAVELAKLNTITIDAVTISKEQVSFGKELVSKHGLDEKITVFKDDFHLLSNFKHNHYDIIYFMESLVHSNNPRKVIKRAKQLLKPDGVIYIKDLFEKTPYTKSEQKDIRKWVKHNNKHIKLNIIPKEKLLMILRKEGFQLEFCQLMKIPTNQDKGNKFVVDFHIMPDPLKNSLPPYLEWYEIKAIKPGPNIIQKM</sequence>
<evidence type="ECO:0000313" key="2">
    <source>
        <dbReference type="EMBL" id="MBC9811122.1"/>
    </source>
</evidence>
<keyword evidence="3" id="KW-1185">Reference proteome</keyword>
<comment type="caution">
    <text evidence="2">The sequence shown here is derived from an EMBL/GenBank/DDBJ whole genome shotgun (WGS) entry which is preliminary data.</text>
</comment>
<feature type="domain" description="Methyltransferase" evidence="1">
    <location>
        <begin position="55"/>
        <end position="186"/>
    </location>
</feature>
<dbReference type="GO" id="GO:0008168">
    <property type="term" value="F:methyltransferase activity"/>
    <property type="evidence" value="ECO:0007669"/>
    <property type="project" value="UniProtKB-KW"/>
</dbReference>
<dbReference type="InterPro" id="IPR029063">
    <property type="entry name" value="SAM-dependent_MTases_sf"/>
</dbReference>
<dbReference type="PANTHER" id="PTHR44068">
    <property type="entry name" value="ZGC:194242"/>
    <property type="match status" value="1"/>
</dbReference>
<dbReference type="AlphaFoldDB" id="A0A8J6TRK0"/>
<dbReference type="Proteomes" id="UP000652681">
    <property type="component" value="Unassembled WGS sequence"/>
</dbReference>
<evidence type="ECO:0000259" key="1">
    <source>
        <dbReference type="Pfam" id="PF13847"/>
    </source>
</evidence>
<dbReference type="InterPro" id="IPR025714">
    <property type="entry name" value="Methyltranfer_dom"/>
</dbReference>
<dbReference type="RefSeq" id="WP_163492397.1">
    <property type="nucleotide sequence ID" value="NZ_JACVEL010000001.1"/>
</dbReference>
<dbReference type="SUPFAM" id="SSF53335">
    <property type="entry name" value="S-adenosyl-L-methionine-dependent methyltransferases"/>
    <property type="match status" value="1"/>
</dbReference>
<dbReference type="EMBL" id="JACVEL010000001">
    <property type="protein sequence ID" value="MBC9811122.1"/>
    <property type="molecule type" value="Genomic_DNA"/>
</dbReference>
<gene>
    <name evidence="2" type="ORF">H9Y05_01425</name>
</gene>
<accession>A0A8J6TRK0</accession>
<dbReference type="PANTHER" id="PTHR44068:SF11">
    <property type="entry name" value="GERANYL DIPHOSPHATE 2-C-METHYLTRANSFERASE"/>
    <property type="match status" value="1"/>
</dbReference>
<protein>
    <submittedName>
        <fullName evidence="2">Class I SAM-dependent methyltransferase</fullName>
    </submittedName>
</protein>
<name>A0A8J6TRK0_9FLAO</name>
<keyword evidence="2" id="KW-0808">Transferase</keyword>
<organism evidence="2 3">
    <name type="scientific">Taishania pollutisoli</name>
    <dbReference type="NCBI Taxonomy" id="2766479"/>
    <lineage>
        <taxon>Bacteria</taxon>
        <taxon>Pseudomonadati</taxon>
        <taxon>Bacteroidota</taxon>
        <taxon>Flavobacteriia</taxon>
        <taxon>Flavobacteriales</taxon>
        <taxon>Crocinitomicaceae</taxon>
        <taxon>Taishania</taxon>
    </lineage>
</organism>
<dbReference type="Pfam" id="PF13847">
    <property type="entry name" value="Methyltransf_31"/>
    <property type="match status" value="1"/>
</dbReference>
<keyword evidence="2" id="KW-0489">Methyltransferase</keyword>
<reference evidence="2" key="1">
    <citation type="submission" date="2020-09" db="EMBL/GenBank/DDBJ databases">
        <title>Taishania pollutisoli gen. nov., sp. nov., Isolated from Tetrabromobisphenol A-Contaminated Soil.</title>
        <authorList>
            <person name="Chen Q."/>
        </authorList>
    </citation>
    <scope>NUCLEOTIDE SEQUENCE</scope>
    <source>
        <strain evidence="2">CZZ-1</strain>
    </source>
</reference>
<dbReference type="GO" id="GO:0032259">
    <property type="term" value="P:methylation"/>
    <property type="evidence" value="ECO:0007669"/>
    <property type="project" value="UniProtKB-KW"/>
</dbReference>
<dbReference type="CDD" id="cd02440">
    <property type="entry name" value="AdoMet_MTases"/>
    <property type="match status" value="1"/>
</dbReference>
<proteinExistence type="predicted"/>
<dbReference type="Gene3D" id="3.40.50.150">
    <property type="entry name" value="Vaccinia Virus protein VP39"/>
    <property type="match status" value="1"/>
</dbReference>